<dbReference type="Pfam" id="PF00512">
    <property type="entry name" value="HisKA"/>
    <property type="match status" value="1"/>
</dbReference>
<dbReference type="Pfam" id="PF02518">
    <property type="entry name" value="HATPase_c"/>
    <property type="match status" value="1"/>
</dbReference>
<dbReference type="InterPro" id="IPR036097">
    <property type="entry name" value="HisK_dim/P_sf"/>
</dbReference>
<evidence type="ECO:0000256" key="4">
    <source>
        <dbReference type="ARBA" id="ARBA00022679"/>
    </source>
</evidence>
<keyword evidence="8" id="KW-0902">Two-component regulatory system</keyword>
<dbReference type="InterPro" id="IPR003661">
    <property type="entry name" value="HisK_dim/P_dom"/>
</dbReference>
<evidence type="ECO:0000256" key="3">
    <source>
        <dbReference type="ARBA" id="ARBA00022553"/>
    </source>
</evidence>
<dbReference type="Pfam" id="PF08447">
    <property type="entry name" value="PAS_3"/>
    <property type="match status" value="1"/>
</dbReference>
<dbReference type="Gene3D" id="3.30.565.10">
    <property type="entry name" value="Histidine kinase-like ATPase, C-terminal domain"/>
    <property type="match status" value="1"/>
</dbReference>
<dbReference type="PROSITE" id="PS50113">
    <property type="entry name" value="PAC"/>
    <property type="match status" value="2"/>
</dbReference>
<dbReference type="SUPFAM" id="SSF47384">
    <property type="entry name" value="Homodimeric domain of signal transducing histidine kinase"/>
    <property type="match status" value="1"/>
</dbReference>
<proteinExistence type="predicted"/>
<dbReference type="Gene3D" id="3.30.450.20">
    <property type="entry name" value="PAS domain"/>
    <property type="match status" value="2"/>
</dbReference>
<dbReference type="InterPro" id="IPR013656">
    <property type="entry name" value="PAS_4"/>
</dbReference>
<dbReference type="SMART" id="SM00091">
    <property type="entry name" value="PAS"/>
    <property type="match status" value="2"/>
</dbReference>
<dbReference type="SUPFAM" id="SSF55874">
    <property type="entry name" value="ATPase domain of HSP90 chaperone/DNA topoisomerase II/histidine kinase"/>
    <property type="match status" value="1"/>
</dbReference>
<organism evidence="13 14">
    <name type="scientific">Tumebacillus lacus</name>
    <dbReference type="NCBI Taxonomy" id="2995335"/>
    <lineage>
        <taxon>Bacteria</taxon>
        <taxon>Bacillati</taxon>
        <taxon>Bacillota</taxon>
        <taxon>Bacilli</taxon>
        <taxon>Bacillales</taxon>
        <taxon>Alicyclobacillaceae</taxon>
        <taxon>Tumebacillus</taxon>
    </lineage>
</organism>
<evidence type="ECO:0000256" key="9">
    <source>
        <dbReference type="SAM" id="Phobius"/>
    </source>
</evidence>
<evidence type="ECO:0000256" key="1">
    <source>
        <dbReference type="ARBA" id="ARBA00000085"/>
    </source>
</evidence>
<dbReference type="InterPro" id="IPR003594">
    <property type="entry name" value="HATPase_dom"/>
</dbReference>
<dbReference type="Proteomes" id="UP001208017">
    <property type="component" value="Unassembled WGS sequence"/>
</dbReference>
<evidence type="ECO:0000256" key="8">
    <source>
        <dbReference type="ARBA" id="ARBA00023012"/>
    </source>
</evidence>
<dbReference type="InterPro" id="IPR000014">
    <property type="entry name" value="PAS"/>
</dbReference>
<dbReference type="NCBIfam" id="TIGR00229">
    <property type="entry name" value="sensory_box"/>
    <property type="match status" value="2"/>
</dbReference>
<evidence type="ECO:0000259" key="12">
    <source>
        <dbReference type="PROSITE" id="PS50113"/>
    </source>
</evidence>
<dbReference type="SMART" id="SM00388">
    <property type="entry name" value="HisKA"/>
    <property type="match status" value="1"/>
</dbReference>
<comment type="caution">
    <text evidence="13">The sequence shown here is derived from an EMBL/GenBank/DDBJ whole genome shotgun (WGS) entry which is preliminary data.</text>
</comment>
<keyword evidence="5" id="KW-0547">Nucleotide-binding</keyword>
<dbReference type="CDD" id="cd00130">
    <property type="entry name" value="PAS"/>
    <property type="match status" value="2"/>
</dbReference>
<dbReference type="RefSeq" id="WP_267150246.1">
    <property type="nucleotide sequence ID" value="NZ_JAPMLT010000001.1"/>
</dbReference>
<gene>
    <name evidence="13" type="ORF">OS242_03445</name>
</gene>
<dbReference type="PRINTS" id="PR00344">
    <property type="entry name" value="BCTRLSENSOR"/>
</dbReference>
<keyword evidence="9" id="KW-1133">Transmembrane helix</keyword>
<keyword evidence="4" id="KW-0808">Transferase</keyword>
<evidence type="ECO:0000259" key="10">
    <source>
        <dbReference type="PROSITE" id="PS50109"/>
    </source>
</evidence>
<feature type="domain" description="PAS" evidence="11">
    <location>
        <begin position="63"/>
        <end position="132"/>
    </location>
</feature>
<comment type="catalytic activity">
    <reaction evidence="1">
        <text>ATP + protein L-histidine = ADP + protein N-phospho-L-histidine.</text>
        <dbReference type="EC" id="2.7.13.3"/>
    </reaction>
</comment>
<evidence type="ECO:0000313" key="13">
    <source>
        <dbReference type="EMBL" id="MCX7569017.1"/>
    </source>
</evidence>
<dbReference type="PANTHER" id="PTHR43065">
    <property type="entry name" value="SENSOR HISTIDINE KINASE"/>
    <property type="match status" value="1"/>
</dbReference>
<feature type="domain" description="PAC" evidence="12">
    <location>
        <begin position="134"/>
        <end position="188"/>
    </location>
</feature>
<evidence type="ECO:0000256" key="5">
    <source>
        <dbReference type="ARBA" id="ARBA00022741"/>
    </source>
</evidence>
<dbReference type="EMBL" id="JAPMLT010000001">
    <property type="protein sequence ID" value="MCX7569017.1"/>
    <property type="molecule type" value="Genomic_DNA"/>
</dbReference>
<reference evidence="13 14" key="1">
    <citation type="submission" date="2022-11" db="EMBL/GenBank/DDBJ databases">
        <title>Study of microbial diversity in lake waters.</title>
        <authorList>
            <person name="Zhang J."/>
        </authorList>
    </citation>
    <scope>NUCLEOTIDE SEQUENCE [LARGE SCALE GENOMIC DNA]</scope>
    <source>
        <strain evidence="13 14">DT12</strain>
    </source>
</reference>
<dbReference type="Pfam" id="PF08448">
    <property type="entry name" value="PAS_4"/>
    <property type="match status" value="1"/>
</dbReference>
<dbReference type="SMART" id="SM00387">
    <property type="entry name" value="HATPase_c"/>
    <property type="match status" value="1"/>
</dbReference>
<keyword evidence="7" id="KW-0067">ATP-binding</keyword>
<evidence type="ECO:0000259" key="11">
    <source>
        <dbReference type="PROSITE" id="PS50112"/>
    </source>
</evidence>
<dbReference type="PANTHER" id="PTHR43065:SF34">
    <property type="entry name" value="SPORULATION KINASE A"/>
    <property type="match status" value="1"/>
</dbReference>
<dbReference type="InterPro" id="IPR013655">
    <property type="entry name" value="PAS_fold_3"/>
</dbReference>
<feature type="transmembrane region" description="Helical" evidence="9">
    <location>
        <begin position="7"/>
        <end position="24"/>
    </location>
</feature>
<feature type="domain" description="Histidine kinase" evidence="10">
    <location>
        <begin position="327"/>
        <end position="531"/>
    </location>
</feature>
<dbReference type="Gene3D" id="1.10.287.130">
    <property type="match status" value="1"/>
</dbReference>
<dbReference type="EC" id="2.7.13.3" evidence="2"/>
<evidence type="ECO:0000313" key="14">
    <source>
        <dbReference type="Proteomes" id="UP001208017"/>
    </source>
</evidence>
<evidence type="ECO:0000256" key="6">
    <source>
        <dbReference type="ARBA" id="ARBA00022777"/>
    </source>
</evidence>
<protein>
    <recommendedName>
        <fullName evidence="2">histidine kinase</fullName>
        <ecNumber evidence="2">2.7.13.3</ecNumber>
    </recommendedName>
</protein>
<dbReference type="SUPFAM" id="SSF55785">
    <property type="entry name" value="PYP-like sensor domain (PAS domain)"/>
    <property type="match status" value="2"/>
</dbReference>
<feature type="domain" description="PAS" evidence="11">
    <location>
        <begin position="189"/>
        <end position="259"/>
    </location>
</feature>
<feature type="domain" description="PAC" evidence="12">
    <location>
        <begin position="262"/>
        <end position="314"/>
    </location>
</feature>
<evidence type="ECO:0000256" key="7">
    <source>
        <dbReference type="ARBA" id="ARBA00022840"/>
    </source>
</evidence>
<dbReference type="InterPro" id="IPR000700">
    <property type="entry name" value="PAS-assoc_C"/>
</dbReference>
<keyword evidence="9" id="KW-0472">Membrane</keyword>
<dbReference type="InterPro" id="IPR004358">
    <property type="entry name" value="Sig_transdc_His_kin-like_C"/>
</dbReference>
<dbReference type="InterPro" id="IPR005467">
    <property type="entry name" value="His_kinase_dom"/>
</dbReference>
<dbReference type="CDD" id="cd00082">
    <property type="entry name" value="HisKA"/>
    <property type="match status" value="1"/>
</dbReference>
<accession>A0ABT3WZR4</accession>
<evidence type="ECO:0000256" key="2">
    <source>
        <dbReference type="ARBA" id="ARBA00012438"/>
    </source>
</evidence>
<dbReference type="SMART" id="SM00086">
    <property type="entry name" value="PAC"/>
    <property type="match status" value="2"/>
</dbReference>
<dbReference type="PROSITE" id="PS50112">
    <property type="entry name" value="PAS"/>
    <property type="match status" value="2"/>
</dbReference>
<name>A0ABT3WZR4_9BACL</name>
<dbReference type="PROSITE" id="PS50109">
    <property type="entry name" value="HIS_KIN"/>
    <property type="match status" value="1"/>
</dbReference>
<keyword evidence="3" id="KW-0597">Phosphoprotein</keyword>
<keyword evidence="9" id="KW-0812">Transmembrane</keyword>
<dbReference type="InterPro" id="IPR035965">
    <property type="entry name" value="PAS-like_dom_sf"/>
</dbReference>
<keyword evidence="6" id="KW-0418">Kinase</keyword>
<dbReference type="InterPro" id="IPR036890">
    <property type="entry name" value="HATPase_C_sf"/>
</dbReference>
<sequence length="539" mass="60839">MEKRRSFVYGVIHLLLLLTILYGYEKDLDGLMLIGGVTAVGLALMSAVVVQRVRVAEEELRATKEQLESFFDHTADAIGVFAPDGTLLRLNKASEQIFGYTVEEMTGRKVQTIPDESYITEVEMLQSRVRAGESVVGYETVRRHKDGTLIDVSITYSPIRDQQGNVVGFANILRDISERKRVERRLRESEERYRLITENTSDLISLVDPDGCIRYVSPSHETVLGYDLSYFQGLRSLELVHSEDVQLMKETWQQMILASLPVSSEFRYRHQNGEYVTLESRGMAVVREDGTMDSMVIVSRDVTERKRTEELLRNSEKQRVIGELAAGVAHEIRNPLTALRGFVQLFQQGSAGHPSYYQVMLDELDRINFIVSELLLLAKPQAVHLQERDLTVLLRNVLMLVDTQAIMNNVQILTEFEEGLPLIVCEENQLKQVFINLLKNAIEAMPEGGDVKVQVRRQDEDHLLIRVTDKGCGIPEDLIPRLGEPFYTTKEKGTGLGLMVSYKIIQYHQGEIEIESGPDGTTIDVILPVELTGAVAEIG</sequence>
<dbReference type="InterPro" id="IPR001610">
    <property type="entry name" value="PAC"/>
</dbReference>
<keyword evidence="14" id="KW-1185">Reference proteome</keyword>